<keyword evidence="2" id="KW-0479">Metal-binding</keyword>
<dbReference type="OrthoDB" id="10261408at2759"/>
<feature type="region of interest" description="Disordered" evidence="8">
    <location>
        <begin position="229"/>
        <end position="256"/>
    </location>
</feature>
<dbReference type="GO" id="GO:0005634">
    <property type="term" value="C:nucleus"/>
    <property type="evidence" value="ECO:0007669"/>
    <property type="project" value="UniProtKB-SubCell"/>
</dbReference>
<feature type="region of interest" description="Disordered" evidence="8">
    <location>
        <begin position="290"/>
        <end position="338"/>
    </location>
</feature>
<accession>A0A6G1KSL9</accession>
<keyword evidence="5" id="KW-0238">DNA-binding</keyword>
<keyword evidence="7" id="KW-0539">Nucleus</keyword>
<keyword evidence="6" id="KW-0804">Transcription</keyword>
<proteinExistence type="predicted"/>
<dbReference type="PROSITE" id="PS00463">
    <property type="entry name" value="ZN2_CY6_FUNGAL_1"/>
    <property type="match status" value="1"/>
</dbReference>
<evidence type="ECO:0000256" key="1">
    <source>
        <dbReference type="ARBA" id="ARBA00004123"/>
    </source>
</evidence>
<keyword evidence="3" id="KW-0862">Zinc</keyword>
<dbReference type="Gene3D" id="4.10.240.10">
    <property type="entry name" value="Zn(2)-C6 fungal-type DNA-binding domain"/>
    <property type="match status" value="1"/>
</dbReference>
<evidence type="ECO:0000256" key="3">
    <source>
        <dbReference type="ARBA" id="ARBA00022833"/>
    </source>
</evidence>
<feature type="region of interest" description="Disordered" evidence="8">
    <location>
        <begin position="59"/>
        <end position="149"/>
    </location>
</feature>
<protein>
    <recommendedName>
        <fullName evidence="9">Zn(2)-C6 fungal-type domain-containing protein</fullName>
    </recommendedName>
</protein>
<dbReference type="PANTHER" id="PTHR31313">
    <property type="entry name" value="TY1 ENHANCER ACTIVATOR"/>
    <property type="match status" value="1"/>
</dbReference>
<evidence type="ECO:0000256" key="4">
    <source>
        <dbReference type="ARBA" id="ARBA00023015"/>
    </source>
</evidence>
<dbReference type="GO" id="GO:0003677">
    <property type="term" value="F:DNA binding"/>
    <property type="evidence" value="ECO:0007669"/>
    <property type="project" value="UniProtKB-KW"/>
</dbReference>
<evidence type="ECO:0000313" key="10">
    <source>
        <dbReference type="EMBL" id="KAF2763605.1"/>
    </source>
</evidence>
<feature type="compositionally biased region" description="Low complexity" evidence="8">
    <location>
        <begin position="129"/>
        <end position="149"/>
    </location>
</feature>
<dbReference type="SUPFAM" id="SSF57701">
    <property type="entry name" value="Zn2/Cys6 DNA-binding domain"/>
    <property type="match status" value="1"/>
</dbReference>
<name>A0A6G1KSL9_9PEZI</name>
<evidence type="ECO:0000256" key="2">
    <source>
        <dbReference type="ARBA" id="ARBA00022723"/>
    </source>
</evidence>
<dbReference type="Pfam" id="PF00172">
    <property type="entry name" value="Zn_clus"/>
    <property type="match status" value="1"/>
</dbReference>
<evidence type="ECO:0000259" key="9">
    <source>
        <dbReference type="PROSITE" id="PS50048"/>
    </source>
</evidence>
<feature type="compositionally biased region" description="Basic and acidic residues" evidence="8">
    <location>
        <begin position="181"/>
        <end position="194"/>
    </location>
</feature>
<feature type="compositionally biased region" description="Polar residues" evidence="8">
    <location>
        <begin position="107"/>
        <end position="121"/>
    </location>
</feature>
<dbReference type="InterPro" id="IPR001138">
    <property type="entry name" value="Zn2Cys6_DnaBD"/>
</dbReference>
<keyword evidence="11" id="KW-1185">Reference proteome</keyword>
<dbReference type="SMART" id="SM00066">
    <property type="entry name" value="GAL4"/>
    <property type="match status" value="1"/>
</dbReference>
<evidence type="ECO:0000256" key="5">
    <source>
        <dbReference type="ARBA" id="ARBA00023125"/>
    </source>
</evidence>
<evidence type="ECO:0000256" key="8">
    <source>
        <dbReference type="SAM" id="MobiDB-lite"/>
    </source>
</evidence>
<sequence>MDGGNQRTYEFISDPTHKINLSGRVSAACANCRKKKIKCDGTNNCRQCREKNLECVPAPTRKRPKRDRHISAGEASSSTVTAAGLALTDSAPAASSSRQTYREPGAQTASRPSINPQQSRTPSDDAKSGAEPSSNASSSSAEQRISRSISPLDSSVAAFARPRLDATRGPAAGRPTLQDSRSARRAEWPAHRGAPDVFPGGVQGHQGTPHSAARAFEDEAHSLRQLASSRDGFTHPNNAPVAPQEPPRGPYLGSTEQQRFAMGPPEQNLNFRSGLLLSEYSQWWDTQSAAAPYQPAGPSLPTTQAGPMSFPEHPPYRQTQQRHEDQPDQQDPPWSRRA</sequence>
<dbReference type="PROSITE" id="PS50048">
    <property type="entry name" value="ZN2_CY6_FUNGAL_2"/>
    <property type="match status" value="1"/>
</dbReference>
<feature type="region of interest" description="Disordered" evidence="8">
    <location>
        <begin position="161"/>
        <end position="213"/>
    </location>
</feature>
<gene>
    <name evidence="10" type="ORF">EJ03DRAFT_68555</name>
</gene>
<dbReference type="GO" id="GO:0000981">
    <property type="term" value="F:DNA-binding transcription factor activity, RNA polymerase II-specific"/>
    <property type="evidence" value="ECO:0007669"/>
    <property type="project" value="InterPro"/>
</dbReference>
<dbReference type="CDD" id="cd00067">
    <property type="entry name" value="GAL4"/>
    <property type="match status" value="1"/>
</dbReference>
<dbReference type="EMBL" id="ML995999">
    <property type="protein sequence ID" value="KAF2763605.1"/>
    <property type="molecule type" value="Genomic_DNA"/>
</dbReference>
<dbReference type="GO" id="GO:0008270">
    <property type="term" value="F:zinc ion binding"/>
    <property type="evidence" value="ECO:0007669"/>
    <property type="project" value="InterPro"/>
</dbReference>
<evidence type="ECO:0000313" key="11">
    <source>
        <dbReference type="Proteomes" id="UP000799436"/>
    </source>
</evidence>
<comment type="subcellular location">
    <subcellularLocation>
        <location evidence="1">Nucleus</location>
    </subcellularLocation>
</comment>
<reference evidence="10" key="1">
    <citation type="journal article" date="2020" name="Stud. Mycol.">
        <title>101 Dothideomycetes genomes: a test case for predicting lifestyles and emergence of pathogens.</title>
        <authorList>
            <person name="Haridas S."/>
            <person name="Albert R."/>
            <person name="Binder M."/>
            <person name="Bloem J."/>
            <person name="Labutti K."/>
            <person name="Salamov A."/>
            <person name="Andreopoulos B."/>
            <person name="Baker S."/>
            <person name="Barry K."/>
            <person name="Bills G."/>
            <person name="Bluhm B."/>
            <person name="Cannon C."/>
            <person name="Castanera R."/>
            <person name="Culley D."/>
            <person name="Daum C."/>
            <person name="Ezra D."/>
            <person name="Gonzalez J."/>
            <person name="Henrissat B."/>
            <person name="Kuo A."/>
            <person name="Liang C."/>
            <person name="Lipzen A."/>
            <person name="Lutzoni F."/>
            <person name="Magnuson J."/>
            <person name="Mondo S."/>
            <person name="Nolan M."/>
            <person name="Ohm R."/>
            <person name="Pangilinan J."/>
            <person name="Park H.-J."/>
            <person name="Ramirez L."/>
            <person name="Alfaro M."/>
            <person name="Sun H."/>
            <person name="Tritt A."/>
            <person name="Yoshinaga Y."/>
            <person name="Zwiers L.-H."/>
            <person name="Turgeon B."/>
            <person name="Goodwin S."/>
            <person name="Spatafora J."/>
            <person name="Crous P."/>
            <person name="Grigoriev I."/>
        </authorList>
    </citation>
    <scope>NUCLEOTIDE SEQUENCE</scope>
    <source>
        <strain evidence="10">CBS 116005</strain>
    </source>
</reference>
<evidence type="ECO:0000256" key="7">
    <source>
        <dbReference type="ARBA" id="ARBA00023242"/>
    </source>
</evidence>
<organism evidence="10 11">
    <name type="scientific">Teratosphaeria nubilosa</name>
    <dbReference type="NCBI Taxonomy" id="161662"/>
    <lineage>
        <taxon>Eukaryota</taxon>
        <taxon>Fungi</taxon>
        <taxon>Dikarya</taxon>
        <taxon>Ascomycota</taxon>
        <taxon>Pezizomycotina</taxon>
        <taxon>Dothideomycetes</taxon>
        <taxon>Dothideomycetidae</taxon>
        <taxon>Mycosphaerellales</taxon>
        <taxon>Teratosphaeriaceae</taxon>
        <taxon>Teratosphaeria</taxon>
    </lineage>
</organism>
<feature type="domain" description="Zn(2)-C6 fungal-type" evidence="9">
    <location>
        <begin position="28"/>
        <end position="56"/>
    </location>
</feature>
<dbReference type="AlphaFoldDB" id="A0A6G1KSL9"/>
<keyword evidence="4" id="KW-0805">Transcription regulation</keyword>
<evidence type="ECO:0000256" key="6">
    <source>
        <dbReference type="ARBA" id="ARBA00023163"/>
    </source>
</evidence>
<dbReference type="InterPro" id="IPR051615">
    <property type="entry name" value="Transcr_Regulatory_Elem"/>
</dbReference>
<dbReference type="Proteomes" id="UP000799436">
    <property type="component" value="Unassembled WGS sequence"/>
</dbReference>
<dbReference type="InterPro" id="IPR036864">
    <property type="entry name" value="Zn2-C6_fun-type_DNA-bd_sf"/>
</dbReference>
<dbReference type="PANTHER" id="PTHR31313:SF81">
    <property type="entry name" value="TY1 ENHANCER ACTIVATOR"/>
    <property type="match status" value="1"/>
</dbReference>